<gene>
    <name evidence="2" type="ORF">FEM54_24950</name>
    <name evidence="1" type="ORF">HX797_13000</name>
</gene>
<comment type="caution">
    <text evidence="1">The sequence shown here is derived from an EMBL/GenBank/DDBJ whole genome shotgun (WGS) entry which is preliminary data.</text>
</comment>
<dbReference type="Gene3D" id="3.30.1460.10">
    <property type="match status" value="1"/>
</dbReference>
<dbReference type="EMBL" id="VBVZ01000492">
    <property type="protein sequence ID" value="TLG88776.1"/>
    <property type="molecule type" value="Genomic_DNA"/>
</dbReference>
<accession>A0A5R8QS92</accession>
<dbReference type="Proteomes" id="UP000560470">
    <property type="component" value="Unassembled WGS sequence"/>
</dbReference>
<evidence type="ECO:0000313" key="3">
    <source>
        <dbReference type="Proteomes" id="UP000304941"/>
    </source>
</evidence>
<name>A0A5R8QS92_9PSED</name>
<organism evidence="1 4">
    <name type="scientific">Pseudomonas edaphica</name>
    <dbReference type="NCBI Taxonomy" id="2006980"/>
    <lineage>
        <taxon>Bacteria</taxon>
        <taxon>Pseudomonadati</taxon>
        <taxon>Pseudomonadota</taxon>
        <taxon>Gammaproteobacteria</taxon>
        <taxon>Pseudomonadales</taxon>
        <taxon>Pseudomonadaceae</taxon>
        <taxon>Pseudomonas</taxon>
    </lineage>
</organism>
<dbReference type="RefSeq" id="WP_138453482.1">
    <property type="nucleotide sequence ID" value="NZ_JACAOZ010000010.1"/>
</dbReference>
<protein>
    <submittedName>
        <fullName evidence="1">Type III secretion protein</fullName>
    </submittedName>
</protein>
<reference evidence="1 4" key="2">
    <citation type="submission" date="2020-04" db="EMBL/GenBank/DDBJ databases">
        <title>Molecular characterization of pseudomonads from Agaricus bisporus reveal novel blotch 2 pathogens in Western Europe.</title>
        <authorList>
            <person name="Taparia T."/>
            <person name="Krijger M."/>
            <person name="Haynes E."/>
            <person name="Elpinstone J.G."/>
            <person name="Noble R."/>
            <person name="Van Der Wolf J."/>
        </authorList>
    </citation>
    <scope>NUCLEOTIDE SEQUENCE [LARGE SCALE GENOMIC DNA]</scope>
    <source>
        <strain evidence="1 4">B7002</strain>
    </source>
</reference>
<sequence>MGPECFSARLTQWLAGAEQEITLLEGDDTITLRRYPQCFLLSAQLTHQPKHAQTTMETWLQLGGASLPYFQGALSVEPSTGQLWLLQCVTQEDHQAVLFNQLESLLNQRDTWRSTAKRLARTPKKCGPTPLRAQFY</sequence>
<proteinExistence type="predicted"/>
<dbReference type="AlphaFoldDB" id="A0A5R8QS92"/>
<evidence type="ECO:0000313" key="4">
    <source>
        <dbReference type="Proteomes" id="UP000560470"/>
    </source>
</evidence>
<dbReference type="EMBL" id="JACAOZ010000010">
    <property type="protein sequence ID" value="NVZ57177.1"/>
    <property type="molecule type" value="Genomic_DNA"/>
</dbReference>
<dbReference type="SUPFAM" id="SSF69635">
    <property type="entry name" value="Type III secretory system chaperone-like"/>
    <property type="match status" value="1"/>
</dbReference>
<dbReference type="Proteomes" id="UP000304941">
    <property type="component" value="Unassembled WGS sequence"/>
</dbReference>
<reference evidence="2 3" key="1">
    <citation type="submission" date="2019-05" db="EMBL/GenBank/DDBJ databases">
        <title>Pseudomonas edaphica sp. nov., isolated from rhizospheric soil of Cistus ladanifer L. in Spain.</title>
        <authorList>
            <person name="Peix A."/>
        </authorList>
    </citation>
    <scope>NUCLEOTIDE SEQUENCE [LARGE SCALE GENOMIC DNA]</scope>
    <source>
        <strain evidence="2 3">RD25</strain>
    </source>
</reference>
<evidence type="ECO:0000313" key="2">
    <source>
        <dbReference type="EMBL" id="TLG88776.1"/>
    </source>
</evidence>
<evidence type="ECO:0000313" key="1">
    <source>
        <dbReference type="EMBL" id="NVZ57177.1"/>
    </source>
</evidence>
<keyword evidence="3" id="KW-1185">Reference proteome</keyword>